<organism evidence="6 7">
    <name type="scientific">Pseudoflavonifractor capillosus ATCC 29799</name>
    <dbReference type="NCBI Taxonomy" id="411467"/>
    <lineage>
        <taxon>Bacteria</taxon>
        <taxon>Bacillati</taxon>
        <taxon>Bacillota</taxon>
        <taxon>Clostridia</taxon>
        <taxon>Eubacteriales</taxon>
        <taxon>Oscillospiraceae</taxon>
        <taxon>Pseudoflavonifractor</taxon>
    </lineage>
</organism>
<keyword evidence="7" id="KW-1185">Reference proteome</keyword>
<dbReference type="NCBIfam" id="NF002014">
    <property type="entry name" value="PRK00819.1-4"/>
    <property type="match status" value="1"/>
</dbReference>
<dbReference type="EC" id="2.7.1.-" evidence="5"/>
<dbReference type="GO" id="GO:0000215">
    <property type="term" value="F:tRNA 2'-phosphotransferase activity"/>
    <property type="evidence" value="ECO:0007669"/>
    <property type="project" value="TreeGrafter"/>
</dbReference>
<reference evidence="6 7" key="1">
    <citation type="submission" date="2007-04" db="EMBL/GenBank/DDBJ databases">
        <authorList>
            <person name="Fulton L."/>
            <person name="Clifton S."/>
            <person name="Fulton B."/>
            <person name="Xu J."/>
            <person name="Minx P."/>
            <person name="Pepin K.H."/>
            <person name="Johnson M."/>
            <person name="Thiruvilangam P."/>
            <person name="Bhonagiri V."/>
            <person name="Nash W.E."/>
            <person name="Mardis E.R."/>
            <person name="Wilson R.K."/>
        </authorList>
    </citation>
    <scope>NUCLEOTIDE SEQUENCE [LARGE SCALE GENOMIC DNA]</scope>
    <source>
        <strain evidence="6 7">ATCC 29799</strain>
    </source>
</reference>
<comment type="function">
    <text evidence="4 5">Removes the 2'-phosphate from RNA via an intermediate in which the phosphate is ADP-ribosylated by NAD followed by a presumed transesterification to release the RNA and generate ADP-ribose 1''-2''-cyclic phosphate (APPR&gt;P). May function as an ADP-ribosylase.</text>
</comment>
<dbReference type="STRING" id="411467.BACCAP_01896"/>
<sequence>MEDNMKETTPDLTRISKYMSLILRHKPQVIGIHLDAHGWADVNALLAGISRKYSINRDILDEIVSRDEKQRYSFSEDGTKIRANQGHSIQVDVELTLTEPPEMLCHGTARRFAASIEAQGLLSGSRLYVHLSPDQETAEKVGRRHGEPVIYLVDAGQMHRDGYCFYLSANGVWLTKVVPATYLKRLEDRLTPN</sequence>
<name>A6NUL4_9FIRM</name>
<reference evidence="6 7" key="2">
    <citation type="submission" date="2007-06" db="EMBL/GenBank/DDBJ databases">
        <title>Draft genome sequence of Pseudoflavonifractor capillosus ATCC 29799.</title>
        <authorList>
            <person name="Sudarsanam P."/>
            <person name="Ley R."/>
            <person name="Guruge J."/>
            <person name="Turnbaugh P.J."/>
            <person name="Mahowald M."/>
            <person name="Liep D."/>
            <person name="Gordon J."/>
        </authorList>
    </citation>
    <scope>NUCLEOTIDE SEQUENCE [LARGE SCALE GENOMIC DNA]</scope>
    <source>
        <strain evidence="6 7">ATCC 29799</strain>
    </source>
</reference>
<dbReference type="InterPro" id="IPR042081">
    <property type="entry name" value="RNA_2'-PTrans_C"/>
</dbReference>
<comment type="similarity">
    <text evidence="1 5">Belongs to the KptA/TPT1 family.</text>
</comment>
<accession>A6NUL4</accession>
<dbReference type="GO" id="GO:0003950">
    <property type="term" value="F:NAD+ poly-ADP-ribosyltransferase activity"/>
    <property type="evidence" value="ECO:0007669"/>
    <property type="project" value="InterPro"/>
</dbReference>
<protein>
    <recommendedName>
        <fullName evidence="5">Probable RNA 2'-phosphotransferase</fullName>
        <ecNumber evidence="5">2.7.1.-</ecNumber>
    </recommendedName>
</protein>
<keyword evidence="3 5" id="KW-0520">NAD</keyword>
<dbReference type="PANTHER" id="PTHR12684:SF2">
    <property type="entry name" value="TRNA 2'-PHOSPHOTRANSFERASE 1"/>
    <property type="match status" value="1"/>
</dbReference>
<dbReference type="InterPro" id="IPR042080">
    <property type="entry name" value="RNA_2'-PTrans_N"/>
</dbReference>
<proteinExistence type="inferred from homology"/>
<evidence type="ECO:0000313" key="6">
    <source>
        <dbReference type="EMBL" id="EDN00065.1"/>
    </source>
</evidence>
<dbReference type="AlphaFoldDB" id="A6NUL4"/>
<keyword evidence="2 5" id="KW-0808">Transferase</keyword>
<evidence type="ECO:0000256" key="4">
    <source>
        <dbReference type="ARBA" id="ARBA00025212"/>
    </source>
</evidence>
<dbReference type="Proteomes" id="UP000003639">
    <property type="component" value="Unassembled WGS sequence"/>
</dbReference>
<dbReference type="GO" id="GO:0006388">
    <property type="term" value="P:tRNA splicing, via endonucleolytic cleavage and ligation"/>
    <property type="evidence" value="ECO:0007669"/>
    <property type="project" value="UniProtKB-UniRule"/>
</dbReference>
<dbReference type="PANTHER" id="PTHR12684">
    <property type="entry name" value="PUTATIVE PHOSPHOTRANSFERASE"/>
    <property type="match status" value="1"/>
</dbReference>
<comment type="caution">
    <text evidence="6">The sequence shown here is derived from an EMBL/GenBank/DDBJ whole genome shotgun (WGS) entry which is preliminary data.</text>
</comment>
<dbReference type="Gene3D" id="3.20.170.30">
    <property type="match status" value="1"/>
</dbReference>
<dbReference type="SUPFAM" id="SSF56399">
    <property type="entry name" value="ADP-ribosylation"/>
    <property type="match status" value="1"/>
</dbReference>
<evidence type="ECO:0000256" key="2">
    <source>
        <dbReference type="ARBA" id="ARBA00022679"/>
    </source>
</evidence>
<dbReference type="Gene3D" id="1.10.10.970">
    <property type="entry name" value="RNA 2'-phosphotransferase, Tpt1/KptA family, N-terminal domain"/>
    <property type="match status" value="1"/>
</dbReference>
<evidence type="ECO:0000256" key="3">
    <source>
        <dbReference type="ARBA" id="ARBA00023027"/>
    </source>
</evidence>
<dbReference type="eggNOG" id="COG1859">
    <property type="taxonomic scope" value="Bacteria"/>
</dbReference>
<dbReference type="InterPro" id="IPR022928">
    <property type="entry name" value="RNA_2'-PTrans_KptA"/>
</dbReference>
<gene>
    <name evidence="5" type="primary">kptA</name>
    <name evidence="6" type="ORF">BACCAP_01896</name>
</gene>
<evidence type="ECO:0000256" key="5">
    <source>
        <dbReference type="HAMAP-Rule" id="MF_00299"/>
    </source>
</evidence>
<dbReference type="Pfam" id="PF01885">
    <property type="entry name" value="PTS_2-RNA"/>
    <property type="match status" value="1"/>
</dbReference>
<evidence type="ECO:0000256" key="1">
    <source>
        <dbReference type="ARBA" id="ARBA00009836"/>
    </source>
</evidence>
<evidence type="ECO:0000313" key="7">
    <source>
        <dbReference type="Proteomes" id="UP000003639"/>
    </source>
</evidence>
<dbReference type="InterPro" id="IPR002745">
    <property type="entry name" value="Ptrans_KptA/Tpt1"/>
</dbReference>
<dbReference type="HAMAP" id="MF_00299">
    <property type="entry name" value="KptA"/>
    <property type="match status" value="1"/>
</dbReference>
<dbReference type="EMBL" id="AAXG02000012">
    <property type="protein sequence ID" value="EDN00065.1"/>
    <property type="molecule type" value="Genomic_DNA"/>
</dbReference>